<accession>A0A3S5ESI1</accession>
<dbReference type="Proteomes" id="UP000273044">
    <property type="component" value="Chromosome"/>
</dbReference>
<evidence type="ECO:0000313" key="2">
    <source>
        <dbReference type="Proteomes" id="UP000273044"/>
    </source>
</evidence>
<name>A0A3S5ESI1_9ACTN</name>
<keyword evidence="2" id="KW-1185">Reference proteome</keyword>
<dbReference type="AlphaFoldDB" id="A0A3S5ESI1"/>
<sequence length="316" mass="35342">MDGSRKTEAASPNCRETASEELFDAIKKLRSDGIQSPDLRLPEPLLKVLKLEPDSPFARHHVSKALLSCAACLEEGTRSAFLFSAGFSKDITGSPGERVNRSAAVLKMGRRTLYRHIEKAAHEITHLLLAGDHAPALENIDFVTTRTHCRLDLRDDSPTILMDRTVMALRDGFNALNEHLFLPLLRDPELRYYALEGCRLAGVQDTGGSRTVQLRLPRCLNVGESHTFSVSVRLPDHDCLEPVFGFAPLTSMHAARIELHFEARIPSLVERIDRAWSAQLMSPTASGHPIEVMDKRAVADFRNMQPGWGYGVRWIW</sequence>
<dbReference type="GeneID" id="64405831"/>
<organism evidence="1 2">
    <name type="scientific">Arachnia propionica</name>
    <dbReference type="NCBI Taxonomy" id="1750"/>
    <lineage>
        <taxon>Bacteria</taxon>
        <taxon>Bacillati</taxon>
        <taxon>Actinomycetota</taxon>
        <taxon>Actinomycetes</taxon>
        <taxon>Propionibacteriales</taxon>
        <taxon>Propionibacteriaceae</taxon>
        <taxon>Arachnia</taxon>
    </lineage>
</organism>
<proteinExistence type="predicted"/>
<gene>
    <name evidence="1" type="ORF">NCTC12967_00334</name>
</gene>
<evidence type="ECO:0000313" key="1">
    <source>
        <dbReference type="EMBL" id="VEH69070.1"/>
    </source>
</evidence>
<dbReference type="RefSeq" id="WP_061787270.1">
    <property type="nucleotide sequence ID" value="NZ_LR134406.1"/>
</dbReference>
<reference evidence="1 2" key="1">
    <citation type="submission" date="2018-12" db="EMBL/GenBank/DDBJ databases">
        <authorList>
            <consortium name="Pathogen Informatics"/>
        </authorList>
    </citation>
    <scope>NUCLEOTIDE SEQUENCE [LARGE SCALE GENOMIC DNA]</scope>
    <source>
        <strain evidence="1 2">NCTC12967</strain>
    </source>
</reference>
<protein>
    <submittedName>
        <fullName evidence="1">Uncharacterized protein</fullName>
    </submittedName>
</protein>
<dbReference type="EMBL" id="LR134406">
    <property type="protein sequence ID" value="VEH69070.1"/>
    <property type="molecule type" value="Genomic_DNA"/>
</dbReference>